<dbReference type="EMBL" id="BEXT01000001">
    <property type="protein sequence ID" value="GBC61505.1"/>
    <property type="molecule type" value="Genomic_DNA"/>
</dbReference>
<reference evidence="14" key="1">
    <citation type="submission" date="2017-11" db="EMBL/GenBank/DDBJ databases">
        <authorList>
            <person name="Watanabe M."/>
            <person name="Kojima H."/>
        </authorList>
    </citation>
    <scope>NUCLEOTIDE SEQUENCE [LARGE SCALE GENOMIC DNA]</scope>
    <source>
        <strain evidence="14">Tokyo 01</strain>
    </source>
</reference>
<dbReference type="GO" id="GO:0006099">
    <property type="term" value="P:tricarboxylic acid cycle"/>
    <property type="evidence" value="ECO:0007669"/>
    <property type="project" value="UniProtKB-KW"/>
</dbReference>
<evidence type="ECO:0000256" key="3">
    <source>
        <dbReference type="ARBA" id="ARBA00022527"/>
    </source>
</evidence>
<evidence type="ECO:0000256" key="8">
    <source>
        <dbReference type="ARBA" id="ARBA00022801"/>
    </source>
</evidence>
<dbReference type="RefSeq" id="WP_166405057.1">
    <property type="nucleotide sequence ID" value="NZ_BEXT01000001.1"/>
</dbReference>
<proteinExistence type="inferred from homology"/>
<evidence type="ECO:0000256" key="1">
    <source>
        <dbReference type="ARBA" id="ARBA00022435"/>
    </source>
</evidence>
<dbReference type="Proteomes" id="UP000288096">
    <property type="component" value="Unassembled WGS sequence"/>
</dbReference>
<feature type="domain" description="Isocitrate dehydrogenase kinase/phosphatase (AceK) regulatory" evidence="12">
    <location>
        <begin position="15"/>
        <end position="317"/>
    </location>
</feature>
<dbReference type="GO" id="GO:0004674">
    <property type="term" value="F:protein serine/threonine kinase activity"/>
    <property type="evidence" value="ECO:0007669"/>
    <property type="project" value="UniProtKB-KW"/>
</dbReference>
<keyword evidence="3" id="KW-0723">Serine/threonine-protein kinase</keyword>
<evidence type="ECO:0000256" key="9">
    <source>
        <dbReference type="ARBA" id="ARBA00022840"/>
    </source>
</evidence>
<dbReference type="GO" id="GO:0006097">
    <property type="term" value="P:glyoxylate cycle"/>
    <property type="evidence" value="ECO:0007669"/>
    <property type="project" value="UniProtKB-KW"/>
</dbReference>
<evidence type="ECO:0000256" key="6">
    <source>
        <dbReference type="ARBA" id="ARBA00022741"/>
    </source>
</evidence>
<keyword evidence="6" id="KW-0547">Nucleotide-binding</keyword>
<name>A0A401FX17_9BACT</name>
<keyword evidence="2" id="KW-0963">Cytoplasm</keyword>
<sequence>MKKTMKIDNAATCAAEHIRDAFDTYQAKFLEITRRSGDRFNQRDWQGVHQDALERLDLYTETVNRTVAALRCENGDPPDLTGAGPAMKQVYAALIAGRTDFELTETFYNSVVRRLSGTVGVNPAAEFIAADFKIPRIEDRACPVCRFYPQPPAPWTPRDLIREIISAYGSEFEFQDMERDIRRVTEALENHMANRIGTRQINGAEMIEPVFYRDRAAYIIGRLRIGHRIFPMVIALLSEPEGVMVDAVLLTGREISILFSFTRSYFHAEVSNPSEMVNFLKTIIPLKRVSEIYTSVGFHKHGKAELFRELTRSLAASDDQFEIAKGEKGMVMLVFTLPSFNVVFKIIRDRFEYPKNTSRDAVRNRYQLVFRHDRAGRLVDAQEFEYLEFGRARFSDGLLAEFRRMARNSVIIKADRVIIRHLYAERRLTPLDIYVRESVTEAAREAVIDYGRAIKELAASNIFPGDLFLKNFGVTRHGRVVFYDYDELMLLTECNFRKFPKSRSYEDELSSEPWFHVGDQDVFPEEFRTFIRFPDHLKAVFESAHGDLFDVKFWQTTQAHLNAGKVIHIFPYGQARRFEHRSV</sequence>
<dbReference type="GO" id="GO:0005737">
    <property type="term" value="C:cytoplasm"/>
    <property type="evidence" value="ECO:0007669"/>
    <property type="project" value="InterPro"/>
</dbReference>
<keyword evidence="1" id="KW-0329">Glyoxylate bypass</keyword>
<dbReference type="PIRSF" id="PIRSF000719">
    <property type="entry name" value="AceK"/>
    <property type="match status" value="1"/>
</dbReference>
<dbReference type="GO" id="GO:0016208">
    <property type="term" value="F:AMP binding"/>
    <property type="evidence" value="ECO:0007669"/>
    <property type="project" value="TreeGrafter"/>
</dbReference>
<evidence type="ECO:0000313" key="13">
    <source>
        <dbReference type="EMBL" id="GBC61505.1"/>
    </source>
</evidence>
<evidence type="ECO:0000256" key="5">
    <source>
        <dbReference type="ARBA" id="ARBA00022679"/>
    </source>
</evidence>
<evidence type="ECO:0000259" key="11">
    <source>
        <dbReference type="Pfam" id="PF06315"/>
    </source>
</evidence>
<dbReference type="AlphaFoldDB" id="A0A401FX17"/>
<keyword evidence="8" id="KW-0378">Hydrolase</keyword>
<dbReference type="PANTHER" id="PTHR39559">
    <property type="match status" value="1"/>
</dbReference>
<dbReference type="InterPro" id="IPR046855">
    <property type="entry name" value="AceK_kinase"/>
</dbReference>
<feature type="domain" description="Isocitrate dehydrogenase kinase/phosphatase (AceK) kinase" evidence="11">
    <location>
        <begin position="319"/>
        <end position="573"/>
    </location>
</feature>
<keyword evidence="5" id="KW-0808">Transferase</keyword>
<evidence type="ECO:0000256" key="7">
    <source>
        <dbReference type="ARBA" id="ARBA00022777"/>
    </source>
</evidence>
<dbReference type="NCBIfam" id="NF002804">
    <property type="entry name" value="PRK02946.1"/>
    <property type="match status" value="1"/>
</dbReference>
<dbReference type="GO" id="GO:0005524">
    <property type="term" value="F:ATP binding"/>
    <property type="evidence" value="ECO:0007669"/>
    <property type="project" value="UniProtKB-KW"/>
</dbReference>
<keyword evidence="9" id="KW-0067">ATP-binding</keyword>
<dbReference type="GO" id="GO:0008772">
    <property type="term" value="F:[isocitrate dehydrogenase (NADP+)] kinase activity"/>
    <property type="evidence" value="ECO:0007669"/>
    <property type="project" value="InterPro"/>
</dbReference>
<protein>
    <submittedName>
        <fullName evidence="13">Bifunctional isocitrate dehydrogenase kinase/pho sphatase</fullName>
    </submittedName>
</protein>
<evidence type="ECO:0000259" key="12">
    <source>
        <dbReference type="Pfam" id="PF20423"/>
    </source>
</evidence>
<gene>
    <name evidence="13" type="ORF">DENIS_2467</name>
</gene>
<evidence type="ECO:0000256" key="10">
    <source>
        <dbReference type="ARBA" id="ARBA00022912"/>
    </source>
</evidence>
<keyword evidence="4" id="KW-0816">Tricarboxylic acid cycle</keyword>
<dbReference type="Pfam" id="PF06315">
    <property type="entry name" value="AceK_kinase"/>
    <property type="match status" value="1"/>
</dbReference>
<organism evidence="13 14">
    <name type="scientific">Desulfonema ishimotonii</name>
    <dbReference type="NCBI Taxonomy" id="45657"/>
    <lineage>
        <taxon>Bacteria</taxon>
        <taxon>Pseudomonadati</taxon>
        <taxon>Thermodesulfobacteriota</taxon>
        <taxon>Desulfobacteria</taxon>
        <taxon>Desulfobacterales</taxon>
        <taxon>Desulfococcaceae</taxon>
        <taxon>Desulfonema</taxon>
    </lineage>
</organism>
<evidence type="ECO:0000313" key="14">
    <source>
        <dbReference type="Proteomes" id="UP000288096"/>
    </source>
</evidence>
<accession>A0A401FX17</accession>
<dbReference type="GO" id="GO:0006006">
    <property type="term" value="P:glucose metabolic process"/>
    <property type="evidence" value="ECO:0007669"/>
    <property type="project" value="InterPro"/>
</dbReference>
<evidence type="ECO:0000256" key="4">
    <source>
        <dbReference type="ARBA" id="ARBA00022532"/>
    </source>
</evidence>
<dbReference type="GO" id="GO:0004721">
    <property type="term" value="F:phosphoprotein phosphatase activity"/>
    <property type="evidence" value="ECO:0007669"/>
    <property type="project" value="UniProtKB-KW"/>
</dbReference>
<keyword evidence="7 13" id="KW-0418">Kinase</keyword>
<keyword evidence="14" id="KW-1185">Reference proteome</keyword>
<comment type="caution">
    <text evidence="13">The sequence shown here is derived from an EMBL/GenBank/DDBJ whole genome shotgun (WGS) entry which is preliminary data.</text>
</comment>
<evidence type="ECO:0000256" key="2">
    <source>
        <dbReference type="ARBA" id="ARBA00022490"/>
    </source>
</evidence>
<dbReference type="HAMAP" id="MF_00747">
    <property type="entry name" value="AceK"/>
    <property type="match status" value="1"/>
</dbReference>
<reference evidence="14" key="2">
    <citation type="submission" date="2019-01" db="EMBL/GenBank/DDBJ databases">
        <title>Genome sequence of Desulfonema ishimotonii strain Tokyo 01.</title>
        <authorList>
            <person name="Fukui M."/>
        </authorList>
    </citation>
    <scope>NUCLEOTIDE SEQUENCE [LARGE SCALE GENOMIC DNA]</scope>
    <source>
        <strain evidence="14">Tokyo 01</strain>
    </source>
</reference>
<dbReference type="InterPro" id="IPR046854">
    <property type="entry name" value="AceK_regulatory"/>
</dbReference>
<dbReference type="PANTHER" id="PTHR39559:SF1">
    <property type="entry name" value="ISOCITRATE DEHYDROGENASE KINASE_PHOSPHATASE"/>
    <property type="match status" value="1"/>
</dbReference>
<keyword evidence="10" id="KW-0904">Protein phosphatase</keyword>
<dbReference type="Pfam" id="PF20423">
    <property type="entry name" value="AceK_regulatory"/>
    <property type="match status" value="1"/>
</dbReference>
<dbReference type="InterPro" id="IPR010452">
    <property type="entry name" value="Isocitrate_DH_AceK"/>
</dbReference>